<dbReference type="EMBL" id="DRWR01000068">
    <property type="protein sequence ID" value="HHQ15921.1"/>
    <property type="molecule type" value="Genomic_DNA"/>
</dbReference>
<dbReference type="GO" id="GO:0005524">
    <property type="term" value="F:ATP binding"/>
    <property type="evidence" value="ECO:0007669"/>
    <property type="project" value="InterPro"/>
</dbReference>
<comment type="caution">
    <text evidence="2">The sequence shown here is derived from an EMBL/GenBank/DDBJ whole genome shotgun (WGS) entry which is preliminary data.</text>
</comment>
<feature type="domain" description="AAA+ ATPase" evidence="1">
    <location>
        <begin position="9"/>
        <end position="208"/>
    </location>
</feature>
<dbReference type="Gene3D" id="3.20.20.210">
    <property type="match status" value="1"/>
</dbReference>
<dbReference type="GO" id="GO:0004853">
    <property type="term" value="F:uroporphyrinogen decarboxylase activity"/>
    <property type="evidence" value="ECO:0007669"/>
    <property type="project" value="InterPro"/>
</dbReference>
<dbReference type="Gene3D" id="3.40.50.300">
    <property type="entry name" value="P-loop containing nucleotide triphosphate hydrolases"/>
    <property type="match status" value="1"/>
</dbReference>
<dbReference type="InterPro" id="IPR052934">
    <property type="entry name" value="Methyl-DNA_Rec/Restrict_Enz"/>
</dbReference>
<reference evidence="2" key="1">
    <citation type="journal article" date="2020" name="mSystems">
        <title>Genome- and Community-Level Interaction Insights into Carbon Utilization and Element Cycling Functions of Hydrothermarchaeota in Hydrothermal Sediment.</title>
        <authorList>
            <person name="Zhou Z."/>
            <person name="Liu Y."/>
            <person name="Xu W."/>
            <person name="Pan J."/>
            <person name="Luo Z.H."/>
            <person name="Li M."/>
        </authorList>
    </citation>
    <scope>NUCLEOTIDE SEQUENCE [LARGE SCALE GENOMIC DNA]</scope>
    <source>
        <strain evidence="2">SpSt-106</strain>
    </source>
</reference>
<dbReference type="InterPro" id="IPR038071">
    <property type="entry name" value="UROD/MetE-like_sf"/>
</dbReference>
<accession>A0A7V6CDN0</accession>
<sequence>MWNNLIKLTSHQIIIFGPPGAGKSYFVKNLCEAYTNSKENIFTTCFHPEYKHGDFVGRLVPYTKDEKVVYKFIEGILTKALRRAYELMVDADNKEPNKVFLIIDELNRGNSSAIFGIFFNLLDRNEDGWSVYSVEVDKLLEEKIFPEGLRNRIKNSSNNKLKKLIHQEKVRIKFPPNFYIIATLNTSDESIFYMDSAFKRRWEWYYMDENNQLFPKADDKVIPFGLWNWLRQIINRILTNEEISNRIRGLDDKILGFYFVNSKKGFIRITELVNKISFHLWDSVFRQNRGLLKDFFKKLKEKLFLETKEEMTSFERIEAMYKGEATDRVVLGWIRVAEAGRFLPQITVADVVRDKKGYYLYRGIKTLYERYQTDIIIVYTYTTIEAVAMGTKDKYFVDQLPAPIEYVIKSPEDLDRVKIPDPRTDGDLPCIYNCIKRVARDYGNRAIISSGTVGPFSVAARIRGLWQIAYDMVRRPWFAHDIINLATEACINIIEGFYEAGAITTISGAGSETTLGTQHFKEFVIPYERRYLKRAKKIGFLSLLRHICSGPGASIIIDHIKDLGLDIMPTLVWGYYDSPEIMLQKKKFFAEYSPMVAVGGYIKAAETLALGTPDIIAKEVENVIKICAPGGKYVHIADCCIPPTVPLENLDAFIFTAKKMGRVY</sequence>
<dbReference type="Pfam" id="PF07728">
    <property type="entry name" value="AAA_5"/>
    <property type="match status" value="1"/>
</dbReference>
<dbReference type="InterPro" id="IPR003593">
    <property type="entry name" value="AAA+_ATPase"/>
</dbReference>
<dbReference type="SUPFAM" id="SSF52540">
    <property type="entry name" value="P-loop containing nucleoside triphosphate hydrolases"/>
    <property type="match status" value="1"/>
</dbReference>
<evidence type="ECO:0000313" key="2">
    <source>
        <dbReference type="EMBL" id="HHQ15921.1"/>
    </source>
</evidence>
<dbReference type="SUPFAM" id="SSF51726">
    <property type="entry name" value="UROD/MetE-like"/>
    <property type="match status" value="1"/>
</dbReference>
<dbReference type="PANTHER" id="PTHR37291:SF1">
    <property type="entry name" value="TYPE IV METHYL-DIRECTED RESTRICTION ENZYME ECOKMCRB SUBUNIT"/>
    <property type="match status" value="1"/>
</dbReference>
<dbReference type="GO" id="GO:0006779">
    <property type="term" value="P:porphyrin-containing compound biosynthetic process"/>
    <property type="evidence" value="ECO:0007669"/>
    <property type="project" value="InterPro"/>
</dbReference>
<name>A0A7V6CDN0_9BACT</name>
<dbReference type="InterPro" id="IPR027417">
    <property type="entry name" value="P-loop_NTPase"/>
</dbReference>
<dbReference type="InterPro" id="IPR000257">
    <property type="entry name" value="Uroporphyrinogen_deCOase"/>
</dbReference>
<dbReference type="SMART" id="SM00382">
    <property type="entry name" value="AAA"/>
    <property type="match status" value="1"/>
</dbReference>
<dbReference type="InterPro" id="IPR011704">
    <property type="entry name" value="ATPase_dyneun-rel_AAA"/>
</dbReference>
<evidence type="ECO:0000259" key="1">
    <source>
        <dbReference type="SMART" id="SM00382"/>
    </source>
</evidence>
<dbReference type="PANTHER" id="PTHR37291">
    <property type="entry name" value="5-METHYLCYTOSINE-SPECIFIC RESTRICTION ENZYME B"/>
    <property type="match status" value="1"/>
</dbReference>
<gene>
    <name evidence="2" type="ORF">ENM15_03785</name>
</gene>
<dbReference type="AlphaFoldDB" id="A0A7V6CDN0"/>
<dbReference type="Pfam" id="PF01208">
    <property type="entry name" value="URO-D"/>
    <property type="match status" value="1"/>
</dbReference>
<proteinExistence type="predicted"/>
<dbReference type="GO" id="GO:0016887">
    <property type="term" value="F:ATP hydrolysis activity"/>
    <property type="evidence" value="ECO:0007669"/>
    <property type="project" value="InterPro"/>
</dbReference>
<organism evidence="2">
    <name type="scientific">Thermodesulfobacterium geofontis</name>
    <dbReference type="NCBI Taxonomy" id="1295609"/>
    <lineage>
        <taxon>Bacteria</taxon>
        <taxon>Pseudomonadati</taxon>
        <taxon>Thermodesulfobacteriota</taxon>
        <taxon>Thermodesulfobacteria</taxon>
        <taxon>Thermodesulfobacteriales</taxon>
        <taxon>Thermodesulfobacteriaceae</taxon>
        <taxon>Thermodesulfobacterium</taxon>
    </lineage>
</organism>
<protein>
    <recommendedName>
        <fullName evidence="1">AAA+ ATPase domain-containing protein</fullName>
    </recommendedName>
</protein>